<reference evidence="4 5" key="1">
    <citation type="submission" date="2013-08" db="EMBL/GenBank/DDBJ databases">
        <title>The genome sequence of Skermanella stibiiresistens.</title>
        <authorList>
            <person name="Zhu W."/>
            <person name="Wang G."/>
        </authorList>
    </citation>
    <scope>NUCLEOTIDE SEQUENCE [LARGE SCALE GENOMIC DNA]</scope>
    <source>
        <strain evidence="4 5">SB22</strain>
    </source>
</reference>
<dbReference type="Pfam" id="PF00486">
    <property type="entry name" value="Trans_reg_C"/>
    <property type="match status" value="1"/>
</dbReference>
<dbReference type="InterPro" id="IPR036388">
    <property type="entry name" value="WH-like_DNA-bd_sf"/>
</dbReference>
<dbReference type="GO" id="GO:0000160">
    <property type="term" value="P:phosphorelay signal transduction system"/>
    <property type="evidence" value="ECO:0007669"/>
    <property type="project" value="InterPro"/>
</dbReference>
<evidence type="ECO:0000313" key="4">
    <source>
        <dbReference type="EMBL" id="EWY36091.1"/>
    </source>
</evidence>
<name>W9GTT9_9PROT</name>
<evidence type="ECO:0000256" key="2">
    <source>
        <dbReference type="PROSITE-ProRule" id="PRU01091"/>
    </source>
</evidence>
<dbReference type="SMART" id="SM00862">
    <property type="entry name" value="Trans_reg_C"/>
    <property type="match status" value="1"/>
</dbReference>
<dbReference type="SUPFAM" id="SSF52540">
    <property type="entry name" value="P-loop containing nucleoside triphosphate hydrolases"/>
    <property type="match status" value="1"/>
</dbReference>
<dbReference type="OrthoDB" id="4473689at2"/>
<feature type="domain" description="OmpR/PhoB-type" evidence="3">
    <location>
        <begin position="6"/>
        <end position="104"/>
    </location>
</feature>
<protein>
    <submittedName>
        <fullName evidence="4">Transcriptional regulator</fullName>
    </submittedName>
</protein>
<dbReference type="AlphaFoldDB" id="W9GTT9"/>
<feature type="DNA-binding region" description="OmpR/PhoB-type" evidence="2">
    <location>
        <begin position="6"/>
        <end position="104"/>
    </location>
</feature>
<dbReference type="PROSITE" id="PS51755">
    <property type="entry name" value="OMPR_PHOB"/>
    <property type="match status" value="1"/>
</dbReference>
<evidence type="ECO:0000256" key="1">
    <source>
        <dbReference type="ARBA" id="ARBA00023125"/>
    </source>
</evidence>
<keyword evidence="5" id="KW-1185">Reference proteome</keyword>
<dbReference type="PANTHER" id="PTHR47691">
    <property type="entry name" value="REGULATOR-RELATED"/>
    <property type="match status" value="1"/>
</dbReference>
<dbReference type="InterPro" id="IPR011990">
    <property type="entry name" value="TPR-like_helical_dom_sf"/>
</dbReference>
<dbReference type="Gene3D" id="1.10.10.10">
    <property type="entry name" value="Winged helix-like DNA-binding domain superfamily/Winged helix DNA-binding domain"/>
    <property type="match status" value="1"/>
</dbReference>
<dbReference type="PANTHER" id="PTHR47691:SF3">
    <property type="entry name" value="HTH-TYPE TRANSCRIPTIONAL REGULATOR RV0890C-RELATED"/>
    <property type="match status" value="1"/>
</dbReference>
<dbReference type="SUPFAM" id="SSF46894">
    <property type="entry name" value="C-terminal effector domain of the bipartite response regulators"/>
    <property type="match status" value="1"/>
</dbReference>
<organism evidence="4 5">
    <name type="scientific">Skermanella stibiiresistens SB22</name>
    <dbReference type="NCBI Taxonomy" id="1385369"/>
    <lineage>
        <taxon>Bacteria</taxon>
        <taxon>Pseudomonadati</taxon>
        <taxon>Pseudomonadota</taxon>
        <taxon>Alphaproteobacteria</taxon>
        <taxon>Rhodospirillales</taxon>
        <taxon>Azospirillaceae</taxon>
        <taxon>Skermanella</taxon>
    </lineage>
</organism>
<dbReference type="InterPro" id="IPR001867">
    <property type="entry name" value="OmpR/PhoB-type_DNA-bd"/>
</dbReference>
<dbReference type="STRING" id="1385369.N825_29990"/>
<dbReference type="RefSeq" id="WP_037461313.1">
    <property type="nucleotide sequence ID" value="NZ_AVFL01000053.1"/>
</dbReference>
<evidence type="ECO:0000313" key="5">
    <source>
        <dbReference type="Proteomes" id="UP000019486"/>
    </source>
</evidence>
<dbReference type="Gene3D" id="1.25.40.10">
    <property type="entry name" value="Tetratricopeptide repeat domain"/>
    <property type="match status" value="1"/>
</dbReference>
<dbReference type="GO" id="GO:0003677">
    <property type="term" value="F:DNA binding"/>
    <property type="evidence" value="ECO:0007669"/>
    <property type="project" value="UniProtKB-UniRule"/>
</dbReference>
<dbReference type="SUPFAM" id="SSF48452">
    <property type="entry name" value="TPR-like"/>
    <property type="match status" value="2"/>
</dbReference>
<dbReference type="Proteomes" id="UP000019486">
    <property type="component" value="Unassembled WGS sequence"/>
</dbReference>
<keyword evidence="1 2" id="KW-0238">DNA-binding</keyword>
<dbReference type="GO" id="GO:0006355">
    <property type="term" value="P:regulation of DNA-templated transcription"/>
    <property type="evidence" value="ECO:0007669"/>
    <property type="project" value="InterPro"/>
</dbReference>
<evidence type="ECO:0000259" key="3">
    <source>
        <dbReference type="PROSITE" id="PS51755"/>
    </source>
</evidence>
<dbReference type="InterPro" id="IPR027417">
    <property type="entry name" value="P-loop_NTPase"/>
</dbReference>
<dbReference type="Pfam" id="PF25872">
    <property type="entry name" value="HTH_77"/>
    <property type="match status" value="1"/>
</dbReference>
<dbReference type="InterPro" id="IPR016032">
    <property type="entry name" value="Sig_transdc_resp-reg_C-effctor"/>
</dbReference>
<dbReference type="InterPro" id="IPR058852">
    <property type="entry name" value="HTH_77"/>
</dbReference>
<dbReference type="EMBL" id="AVFL01000053">
    <property type="protein sequence ID" value="EWY36091.1"/>
    <property type="molecule type" value="Genomic_DNA"/>
</dbReference>
<dbReference type="PATRIC" id="fig|1385369.3.peg.6880"/>
<dbReference type="CDD" id="cd00383">
    <property type="entry name" value="trans_reg_C"/>
    <property type="match status" value="1"/>
</dbReference>
<comment type="caution">
    <text evidence="4">The sequence shown here is derived from an EMBL/GenBank/DDBJ whole genome shotgun (WGS) entry which is preliminary data.</text>
</comment>
<accession>W9GTT9</accession>
<proteinExistence type="predicted"/>
<dbReference type="PRINTS" id="PR00364">
    <property type="entry name" value="DISEASERSIST"/>
</dbReference>
<sequence length="950" mass="103382">MIRPVSETIAFGPFTLIVDERLLLRDGERVKLSARAFDILANLAARPKQVVSKKALLDLVWPDVTVEESSLRFHIANLRKALGDSVNGARYITTLTGRGYCFVAPVSQKAIPTQIQAEVPAFFPQANLPGRLSRMIGRKQDCEALSMMLSAKRFVTIVGTGGVGKTTVAVAAGQHEIQAFSGAVHFCDLGALSDPDLVAPTVASLLGVSFPSDDPVRGLIAYLANTRTLLILDTCEHVIEAAADLAARLFAAAPQVHLLATSREPLLVEGEHIYNLAPLAYPPDDLEPTIAVAREFPAIQLFVERVEAGGARLDLNDAQVAVLSNICRKLDGLPLAIELAAGRVASYGLHQTATLLDQRLSLLWPGPRTASPRQKTLQATLDWSFGLLSEFERLVLRRLAIFVDHFSMEAALAIVTSTTVDEALVFEAIASLVAKSMVAARPAGAMMRYRLLDTTRAYALQYDVPDAYLADLAGRHAGYCLHWLEETGNEWPTLSSAAQRSLHLAGLANAREALEWCFGPDGDARLGIRIAVAAAPVFLSMSLLTECHRWTERAILALGDAMPGEREEMHLQSALGVSLMFTRGGRDAALMALDRSFTIAKKRGNALEQIQVLGPLQMFHLRTGNFRTALHCAEHCSMIAGALEDSASTTLVYSLMGISLHLHGELDRARTALEAALRYGPHSGRTTTDYLGFDGRILAGAILARTLWLQGQPDQATERALLTIKDAEILKHPLTLSIALVWAVSLFLWQGDLDRADHHIDRLLSCAEPHSLGPYLTLARGFRGELAFRRGDAERGINILQRCLQELHAAPYELLTTPLNITLVQCLVSTGRLTEALALINDTIVSVEANEDLCYMPEALRIKAGILGAKKPSDEGIEACLTQSIDISRIQGARTWELRTATDLAAVLDDRGERDRARAVLELRVAYFAEDLHTPDLKSAALLLASMGQK</sequence>
<gene>
    <name evidence="4" type="ORF">N825_29990</name>
</gene>
<dbReference type="Gene3D" id="3.40.50.300">
    <property type="entry name" value="P-loop containing nucleotide triphosphate hydrolases"/>
    <property type="match status" value="1"/>
</dbReference>